<feature type="transmembrane region" description="Helical" evidence="7">
    <location>
        <begin position="280"/>
        <end position="301"/>
    </location>
</feature>
<keyword evidence="6 7" id="KW-0472">Membrane</keyword>
<organism evidence="9 10">
    <name type="scientific">Lachnoanaerobaculum saburreum DSM 3986</name>
    <dbReference type="NCBI Taxonomy" id="887325"/>
    <lineage>
        <taxon>Bacteria</taxon>
        <taxon>Bacillati</taxon>
        <taxon>Bacillota</taxon>
        <taxon>Clostridia</taxon>
        <taxon>Lachnospirales</taxon>
        <taxon>Lachnospiraceae</taxon>
        <taxon>Lachnoanaerobaculum</taxon>
    </lineage>
</organism>
<dbReference type="eggNOG" id="COG1175">
    <property type="taxonomic scope" value="Bacteria"/>
</dbReference>
<feature type="transmembrane region" description="Helical" evidence="7">
    <location>
        <begin position="230"/>
        <end position="250"/>
    </location>
</feature>
<proteinExistence type="inferred from homology"/>
<accession>E6LN23</accession>
<dbReference type="HOGENOM" id="CLU_016047_0_0_9"/>
<evidence type="ECO:0000256" key="2">
    <source>
        <dbReference type="ARBA" id="ARBA00022448"/>
    </source>
</evidence>
<evidence type="ECO:0000256" key="4">
    <source>
        <dbReference type="ARBA" id="ARBA00022692"/>
    </source>
</evidence>
<comment type="caution">
    <text evidence="9">The sequence shown here is derived from an EMBL/GenBank/DDBJ whole genome shotgun (WGS) entry which is preliminary data.</text>
</comment>
<dbReference type="PROSITE" id="PS50928">
    <property type="entry name" value="ABC_TM1"/>
    <property type="match status" value="1"/>
</dbReference>
<keyword evidence="3" id="KW-1003">Cell membrane</keyword>
<gene>
    <name evidence="9" type="ORF">HMPREF0381_1358</name>
</gene>
<evidence type="ECO:0000256" key="1">
    <source>
        <dbReference type="ARBA" id="ARBA00004651"/>
    </source>
</evidence>
<evidence type="ECO:0000256" key="6">
    <source>
        <dbReference type="ARBA" id="ARBA00023136"/>
    </source>
</evidence>
<dbReference type="SUPFAM" id="SSF161098">
    <property type="entry name" value="MetI-like"/>
    <property type="match status" value="1"/>
</dbReference>
<feature type="transmembrane region" description="Helical" evidence="7">
    <location>
        <begin position="116"/>
        <end position="138"/>
    </location>
</feature>
<evidence type="ECO:0000256" key="3">
    <source>
        <dbReference type="ARBA" id="ARBA00022475"/>
    </source>
</evidence>
<evidence type="ECO:0000259" key="8">
    <source>
        <dbReference type="PROSITE" id="PS50928"/>
    </source>
</evidence>
<dbReference type="Pfam" id="PF00528">
    <property type="entry name" value="BPD_transp_1"/>
    <property type="match status" value="1"/>
</dbReference>
<keyword evidence="4 7" id="KW-0812">Transmembrane</keyword>
<feature type="domain" description="ABC transmembrane type-1" evidence="8">
    <location>
        <begin position="79"/>
        <end position="301"/>
    </location>
</feature>
<dbReference type="PANTHER" id="PTHR43227">
    <property type="entry name" value="BLL4140 PROTEIN"/>
    <property type="match status" value="1"/>
</dbReference>
<comment type="similarity">
    <text evidence="7">Belongs to the binding-protein-dependent transport system permease family.</text>
</comment>
<sequence>MLPVSEGEIFMKRNKSMIWAFTIPGTILFLGVFIYPIIRTVIMSFFKIVEITDPISKWEFRGLGNYADLFNAPLFIQSLINIAKIWTIGGIVTLSISLLLAIILTSGIRGKGFFQAAIYLPNVISAVAMATMWIQYAFNSSYGFFTTFFRIIGLESLAKIQWLDAEHKFFALLFSYCFGMIGHHMLIWISGIERISKEYYEASGIDGANKFQQFFHITLPLLRGILRTNIIMWSISIAGFFIWSQLFSPLTADTSTVVPMVYMYTKVFGAETADIISRDAGAGAAIGIILCAFVIIIFRVANKVLKDDDLEF</sequence>
<dbReference type="Gene3D" id="1.10.3720.10">
    <property type="entry name" value="MetI-like"/>
    <property type="match status" value="1"/>
</dbReference>
<reference evidence="9 10" key="1">
    <citation type="submission" date="2010-12" db="EMBL/GenBank/DDBJ databases">
        <authorList>
            <person name="Muzny D."/>
            <person name="Qin X."/>
            <person name="Deng J."/>
            <person name="Jiang H."/>
            <person name="Liu Y."/>
            <person name="Qu J."/>
            <person name="Song X.-Z."/>
            <person name="Zhang L."/>
            <person name="Thornton R."/>
            <person name="Coyle M."/>
            <person name="Francisco L."/>
            <person name="Jackson L."/>
            <person name="Javaid M."/>
            <person name="Korchina V."/>
            <person name="Kovar C."/>
            <person name="Mata R."/>
            <person name="Mathew T."/>
            <person name="Ngo R."/>
            <person name="Nguyen L."/>
            <person name="Nguyen N."/>
            <person name="Okwuonu G."/>
            <person name="Ongeri F."/>
            <person name="Pham C."/>
            <person name="Simmons D."/>
            <person name="Wilczek-Boney K."/>
            <person name="Hale W."/>
            <person name="Jakkamsetti A."/>
            <person name="Pham P."/>
            <person name="Ruth R."/>
            <person name="San Lucas F."/>
            <person name="Warren J."/>
            <person name="Zhang J."/>
            <person name="Zhao Z."/>
            <person name="Zhou C."/>
            <person name="Zhu D."/>
            <person name="Lee S."/>
            <person name="Bess C."/>
            <person name="Blankenburg K."/>
            <person name="Forbes L."/>
            <person name="Fu Q."/>
            <person name="Gubbala S."/>
            <person name="Hirani K."/>
            <person name="Jayaseelan J.C."/>
            <person name="Lara F."/>
            <person name="Munidasa M."/>
            <person name="Palculict T."/>
            <person name="Patil S."/>
            <person name="Pu L.-L."/>
            <person name="Saada N."/>
            <person name="Tang L."/>
            <person name="Weissenberger G."/>
            <person name="Zhu Y."/>
            <person name="Hemphill L."/>
            <person name="Shang Y."/>
            <person name="Youmans B."/>
            <person name="Ayvaz T."/>
            <person name="Ross M."/>
            <person name="Santibanez J."/>
            <person name="Aqrawi P."/>
            <person name="Gross S."/>
            <person name="Joshi V."/>
            <person name="Fowler G."/>
            <person name="Nazareth L."/>
            <person name="Reid J."/>
            <person name="Worley K."/>
            <person name="Petrosino J."/>
            <person name="Highlander S."/>
            <person name="Gibbs R."/>
        </authorList>
    </citation>
    <scope>NUCLEOTIDE SEQUENCE [LARGE SCALE GENOMIC DNA]</scope>
    <source>
        <strain evidence="9 10">DSM 3986</strain>
    </source>
</reference>
<protein>
    <submittedName>
        <fullName evidence="9">ABC transporter, permease protein</fullName>
    </submittedName>
</protein>
<comment type="subcellular location">
    <subcellularLocation>
        <location evidence="1 7">Cell membrane</location>
        <topology evidence="1 7">Multi-pass membrane protein</topology>
    </subcellularLocation>
</comment>
<evidence type="ECO:0000256" key="7">
    <source>
        <dbReference type="RuleBase" id="RU363032"/>
    </source>
</evidence>
<dbReference type="GO" id="GO:0005886">
    <property type="term" value="C:plasma membrane"/>
    <property type="evidence" value="ECO:0007669"/>
    <property type="project" value="UniProtKB-SubCell"/>
</dbReference>
<evidence type="ECO:0000313" key="9">
    <source>
        <dbReference type="EMBL" id="EFU76753.1"/>
    </source>
</evidence>
<dbReference type="AlphaFoldDB" id="E6LN23"/>
<keyword evidence="5 7" id="KW-1133">Transmembrane helix</keyword>
<dbReference type="InterPro" id="IPR035906">
    <property type="entry name" value="MetI-like_sf"/>
</dbReference>
<feature type="transmembrane region" description="Helical" evidence="7">
    <location>
        <begin position="85"/>
        <end position="104"/>
    </location>
</feature>
<feature type="transmembrane region" description="Helical" evidence="7">
    <location>
        <begin position="169"/>
        <end position="189"/>
    </location>
</feature>
<dbReference type="PANTHER" id="PTHR43227:SF7">
    <property type="entry name" value="ARABINOOLIGOSACCHARIDES TRANSPORT SYSTEM PERMEASE PROTEIN ARAP"/>
    <property type="match status" value="1"/>
</dbReference>
<evidence type="ECO:0000313" key="10">
    <source>
        <dbReference type="Proteomes" id="UP000003434"/>
    </source>
</evidence>
<evidence type="ECO:0000256" key="5">
    <source>
        <dbReference type="ARBA" id="ARBA00022989"/>
    </source>
</evidence>
<dbReference type="InterPro" id="IPR000515">
    <property type="entry name" value="MetI-like"/>
</dbReference>
<feature type="transmembrane region" description="Helical" evidence="7">
    <location>
        <begin position="18"/>
        <end position="38"/>
    </location>
</feature>
<dbReference type="GO" id="GO:0055085">
    <property type="term" value="P:transmembrane transport"/>
    <property type="evidence" value="ECO:0007669"/>
    <property type="project" value="InterPro"/>
</dbReference>
<dbReference type="Proteomes" id="UP000003434">
    <property type="component" value="Unassembled WGS sequence"/>
</dbReference>
<dbReference type="EMBL" id="AEPW01000054">
    <property type="protein sequence ID" value="EFU76753.1"/>
    <property type="molecule type" value="Genomic_DNA"/>
</dbReference>
<keyword evidence="2 7" id="KW-0813">Transport</keyword>
<name>E6LN23_9FIRM</name>
<dbReference type="InterPro" id="IPR050809">
    <property type="entry name" value="UgpAE/MalFG_permease"/>
</dbReference>